<keyword evidence="2" id="KW-1185">Reference proteome</keyword>
<protein>
    <recommendedName>
        <fullName evidence="3">RNase H type-1 domain-containing protein</fullName>
    </recommendedName>
</protein>
<dbReference type="AlphaFoldDB" id="A0ABD3B2Q2"/>
<dbReference type="PANTHER" id="PTHR47723:SF19">
    <property type="entry name" value="POLYNUCLEOTIDYL TRANSFERASE, RIBONUCLEASE H-LIKE SUPERFAMILY PROTEIN"/>
    <property type="match status" value="1"/>
</dbReference>
<name>A0ABD3B2Q2_9GENT</name>
<feature type="non-terminal residue" evidence="1">
    <location>
        <position position="1"/>
    </location>
</feature>
<evidence type="ECO:0000313" key="2">
    <source>
        <dbReference type="Proteomes" id="UP001630127"/>
    </source>
</evidence>
<dbReference type="InterPro" id="IPR053151">
    <property type="entry name" value="RNase_H-like"/>
</dbReference>
<gene>
    <name evidence="1" type="ORF">ACH5RR_001002</name>
</gene>
<proteinExistence type="predicted"/>
<sequence>FGLAQYSKAVFNIEALSFVFYCLSVRTTTPKQLCLKAVASKKPSPRIIKLNMEGSFMSCSGLASGIGIPQDHRDFILVSFSCSFGTQTSIVVEALVLLKGLDLCLSHKFKEVLMGID</sequence>
<evidence type="ECO:0000313" key="1">
    <source>
        <dbReference type="EMBL" id="KAL3537636.1"/>
    </source>
</evidence>
<organism evidence="1 2">
    <name type="scientific">Cinchona calisaya</name>
    <dbReference type="NCBI Taxonomy" id="153742"/>
    <lineage>
        <taxon>Eukaryota</taxon>
        <taxon>Viridiplantae</taxon>
        <taxon>Streptophyta</taxon>
        <taxon>Embryophyta</taxon>
        <taxon>Tracheophyta</taxon>
        <taxon>Spermatophyta</taxon>
        <taxon>Magnoliopsida</taxon>
        <taxon>eudicotyledons</taxon>
        <taxon>Gunneridae</taxon>
        <taxon>Pentapetalae</taxon>
        <taxon>asterids</taxon>
        <taxon>lamiids</taxon>
        <taxon>Gentianales</taxon>
        <taxon>Rubiaceae</taxon>
        <taxon>Cinchonoideae</taxon>
        <taxon>Cinchoneae</taxon>
        <taxon>Cinchona</taxon>
    </lineage>
</organism>
<evidence type="ECO:0008006" key="3">
    <source>
        <dbReference type="Google" id="ProtNLM"/>
    </source>
</evidence>
<dbReference type="Proteomes" id="UP001630127">
    <property type="component" value="Unassembled WGS sequence"/>
</dbReference>
<comment type="caution">
    <text evidence="1">The sequence shown here is derived from an EMBL/GenBank/DDBJ whole genome shotgun (WGS) entry which is preliminary data.</text>
</comment>
<dbReference type="PANTHER" id="PTHR47723">
    <property type="entry name" value="OS05G0353850 PROTEIN"/>
    <property type="match status" value="1"/>
</dbReference>
<dbReference type="EMBL" id="JBJUIK010000001">
    <property type="protein sequence ID" value="KAL3537636.1"/>
    <property type="molecule type" value="Genomic_DNA"/>
</dbReference>
<reference evidence="1 2" key="1">
    <citation type="submission" date="2024-11" db="EMBL/GenBank/DDBJ databases">
        <title>A near-complete genome assembly of Cinchona calisaya.</title>
        <authorList>
            <person name="Lian D.C."/>
            <person name="Zhao X.W."/>
            <person name="Wei L."/>
        </authorList>
    </citation>
    <scope>NUCLEOTIDE SEQUENCE [LARGE SCALE GENOMIC DNA]</scope>
    <source>
        <tissue evidence="1">Nenye</tissue>
    </source>
</reference>
<accession>A0ABD3B2Q2</accession>